<gene>
    <name evidence="1" type="ORF">KDA27_17580</name>
</gene>
<reference evidence="1" key="2">
    <citation type="journal article" date="2021" name="Microbiome">
        <title>Successional dynamics and alternative stable states in a saline activated sludge microbial community over 9 years.</title>
        <authorList>
            <person name="Wang Y."/>
            <person name="Ye J."/>
            <person name="Ju F."/>
            <person name="Liu L."/>
            <person name="Boyd J.A."/>
            <person name="Deng Y."/>
            <person name="Parks D.H."/>
            <person name="Jiang X."/>
            <person name="Yin X."/>
            <person name="Woodcroft B.J."/>
            <person name="Tyson G.W."/>
            <person name="Hugenholtz P."/>
            <person name="Polz M.F."/>
            <person name="Zhang T."/>
        </authorList>
    </citation>
    <scope>NUCLEOTIDE SEQUENCE</scope>
    <source>
        <strain evidence="1">HKST-UBA02</strain>
    </source>
</reference>
<dbReference type="PANTHER" id="PTHR38479:SF2">
    <property type="entry name" value="WINGED HELIX DNA-BINDING DOMAIN-CONTAINING PROTEIN"/>
    <property type="match status" value="1"/>
</dbReference>
<dbReference type="Proteomes" id="UP000739538">
    <property type="component" value="Unassembled WGS sequence"/>
</dbReference>
<organism evidence="1 2">
    <name type="scientific">Eiseniibacteriota bacterium</name>
    <dbReference type="NCBI Taxonomy" id="2212470"/>
    <lineage>
        <taxon>Bacteria</taxon>
        <taxon>Candidatus Eiseniibacteriota</taxon>
    </lineage>
</organism>
<dbReference type="InterPro" id="IPR009351">
    <property type="entry name" value="AlkZ-like"/>
</dbReference>
<evidence type="ECO:0000313" key="2">
    <source>
        <dbReference type="Proteomes" id="UP000739538"/>
    </source>
</evidence>
<sequence>MIRVTPAAVAAFRADRNHLAGPGASDFVTAAGDVLGAQAQILAPALHSIALRTAAQGSGSTKVAPTADDVRKAVHADRKLVHTWGQRDTLHLYPADDWAYFVASWRVWLRTGRRGLEPPTKSVAKTLARLEKGEPLTRTDVVSHLPKSYVDEWEERIGNRDDAYRFGAGRLFWALAHAGQVCLGTMRGREQTYVARATWLPDLDWKSLDPDTAATELTSRYLRVHGPATAQDVAHFFGAKVGSAQKWIDAIPGTVDIDCEGRAGLKLHGDDIDILRKRRPVPPARLLPKFDTLLMAHADKSWTVPDEAERRKVWLRFADVAAVVLAGGRVVATWRHKATKKQLGIVVTPLSGWKKPLAKQVETDAARTATILGCAEAHVEVES</sequence>
<name>A0A956NFR8_UNCEI</name>
<dbReference type="EMBL" id="JAGQHS010000109">
    <property type="protein sequence ID" value="MCA9757621.1"/>
    <property type="molecule type" value="Genomic_DNA"/>
</dbReference>
<evidence type="ECO:0000313" key="1">
    <source>
        <dbReference type="EMBL" id="MCA9757621.1"/>
    </source>
</evidence>
<reference evidence="1" key="1">
    <citation type="submission" date="2020-04" db="EMBL/GenBank/DDBJ databases">
        <authorList>
            <person name="Zhang T."/>
        </authorList>
    </citation>
    <scope>NUCLEOTIDE SEQUENCE</scope>
    <source>
        <strain evidence="1">HKST-UBA02</strain>
    </source>
</reference>
<dbReference type="Pfam" id="PF06224">
    <property type="entry name" value="AlkZ-like"/>
    <property type="match status" value="1"/>
</dbReference>
<dbReference type="AlphaFoldDB" id="A0A956NFR8"/>
<protein>
    <submittedName>
        <fullName evidence="1">AlkZ family DNA glycosylase</fullName>
    </submittedName>
</protein>
<comment type="caution">
    <text evidence="1">The sequence shown here is derived from an EMBL/GenBank/DDBJ whole genome shotgun (WGS) entry which is preliminary data.</text>
</comment>
<proteinExistence type="predicted"/>
<dbReference type="PANTHER" id="PTHR38479">
    <property type="entry name" value="LMO0824 PROTEIN"/>
    <property type="match status" value="1"/>
</dbReference>
<accession>A0A956NFR8</accession>